<organism evidence="1 2">
    <name type="scientific">Corallococcus llansteffanensis</name>
    <dbReference type="NCBI Taxonomy" id="2316731"/>
    <lineage>
        <taxon>Bacteria</taxon>
        <taxon>Pseudomonadati</taxon>
        <taxon>Myxococcota</taxon>
        <taxon>Myxococcia</taxon>
        <taxon>Myxococcales</taxon>
        <taxon>Cystobacterineae</taxon>
        <taxon>Myxococcaceae</taxon>
        <taxon>Corallococcus</taxon>
    </lineage>
</organism>
<protein>
    <submittedName>
        <fullName evidence="1">Uncharacterized protein</fullName>
    </submittedName>
</protein>
<dbReference type="Proteomes" id="UP000272888">
    <property type="component" value="Unassembled WGS sequence"/>
</dbReference>
<sequence length="68" mass="7218">MASDDTTCIASAAECVQQHVPSDAAMKSTAQAAQTDPFEMLYRCGNGEDCDAPKDVCVVFCRDRGGLD</sequence>
<name>A0A3A8NU37_9BACT</name>
<dbReference type="AlphaFoldDB" id="A0A3A8NU37"/>
<keyword evidence="2" id="KW-1185">Reference proteome</keyword>
<evidence type="ECO:0000313" key="1">
    <source>
        <dbReference type="EMBL" id="RKH46820.1"/>
    </source>
</evidence>
<reference evidence="2" key="1">
    <citation type="submission" date="2018-09" db="EMBL/GenBank/DDBJ databases">
        <authorList>
            <person name="Livingstone P.G."/>
            <person name="Whitworth D.E."/>
        </authorList>
    </citation>
    <scope>NUCLEOTIDE SEQUENCE [LARGE SCALE GENOMIC DNA]</scope>
    <source>
        <strain evidence="2">CA051B</strain>
    </source>
</reference>
<gene>
    <name evidence="1" type="ORF">D7V93_34460</name>
</gene>
<dbReference type="EMBL" id="RAWB01000540">
    <property type="protein sequence ID" value="RKH46820.1"/>
    <property type="molecule type" value="Genomic_DNA"/>
</dbReference>
<accession>A0A3A8NU37</accession>
<evidence type="ECO:0000313" key="2">
    <source>
        <dbReference type="Proteomes" id="UP000272888"/>
    </source>
</evidence>
<comment type="caution">
    <text evidence="1">The sequence shown here is derived from an EMBL/GenBank/DDBJ whole genome shotgun (WGS) entry which is preliminary data.</text>
</comment>
<proteinExistence type="predicted"/>